<evidence type="ECO:0000256" key="4">
    <source>
        <dbReference type="ARBA" id="ARBA00023008"/>
    </source>
</evidence>
<keyword evidence="3" id="KW-0187">Copper transport</keyword>
<comment type="caution">
    <text evidence="13">The sequence shown here is derived from an EMBL/GenBank/DDBJ whole genome shotgun (WGS) entry which is preliminary data.</text>
</comment>
<evidence type="ECO:0000256" key="9">
    <source>
        <dbReference type="ARBA" id="ARBA00040962"/>
    </source>
</evidence>
<accession>A0AA40FF56</accession>
<dbReference type="Proteomes" id="UP001177670">
    <property type="component" value="Unassembled WGS sequence"/>
</dbReference>
<dbReference type="InterPro" id="IPR017969">
    <property type="entry name" value="Heavy-metal-associated_CS"/>
</dbReference>
<dbReference type="InterPro" id="IPR006121">
    <property type="entry name" value="HMA_dom"/>
</dbReference>
<evidence type="ECO:0000313" key="14">
    <source>
        <dbReference type="Proteomes" id="UP001177670"/>
    </source>
</evidence>
<keyword evidence="14" id="KW-1185">Reference proteome</keyword>
<dbReference type="InterPro" id="IPR036163">
    <property type="entry name" value="HMA_dom_sf"/>
</dbReference>
<organism evidence="13 14">
    <name type="scientific">Melipona bicolor</name>
    <dbReference type="NCBI Taxonomy" id="60889"/>
    <lineage>
        <taxon>Eukaryota</taxon>
        <taxon>Metazoa</taxon>
        <taxon>Ecdysozoa</taxon>
        <taxon>Arthropoda</taxon>
        <taxon>Hexapoda</taxon>
        <taxon>Insecta</taxon>
        <taxon>Pterygota</taxon>
        <taxon>Neoptera</taxon>
        <taxon>Endopterygota</taxon>
        <taxon>Hymenoptera</taxon>
        <taxon>Apocrita</taxon>
        <taxon>Aculeata</taxon>
        <taxon>Apoidea</taxon>
        <taxon>Anthophila</taxon>
        <taxon>Apidae</taxon>
        <taxon>Melipona</taxon>
    </lineage>
</organism>
<evidence type="ECO:0000256" key="7">
    <source>
        <dbReference type="ARBA" id="ARBA00037651"/>
    </source>
</evidence>
<evidence type="ECO:0000256" key="3">
    <source>
        <dbReference type="ARBA" id="ARBA00022796"/>
    </source>
</evidence>
<evidence type="ECO:0000259" key="12">
    <source>
        <dbReference type="PROSITE" id="PS50846"/>
    </source>
</evidence>
<dbReference type="EMBL" id="JAHYIQ010000047">
    <property type="protein sequence ID" value="KAK1117875.1"/>
    <property type="molecule type" value="Genomic_DNA"/>
</dbReference>
<dbReference type="Pfam" id="PF00403">
    <property type="entry name" value="HMA"/>
    <property type="match status" value="1"/>
</dbReference>
<protein>
    <recommendedName>
        <fullName evidence="9">Copper transport protein ATOX1</fullName>
    </recommendedName>
    <alternativeName>
        <fullName evidence="10">Metal transport protein ATX1</fullName>
    </alternativeName>
</protein>
<keyword evidence="2" id="KW-0479">Metal-binding</keyword>
<dbReference type="PANTHER" id="PTHR46365:SF1">
    <property type="entry name" value="COPPER TRANSPORT PROTEIN ATOX1"/>
    <property type="match status" value="1"/>
</dbReference>
<dbReference type="FunFam" id="3.30.70.100:FF:000008">
    <property type="entry name" value="Copper transport protein ATOX1"/>
    <property type="match status" value="1"/>
</dbReference>
<keyword evidence="1" id="KW-0813">Transport</keyword>
<evidence type="ECO:0000256" key="6">
    <source>
        <dbReference type="ARBA" id="ARBA00023186"/>
    </source>
</evidence>
<feature type="domain" description="HMA" evidence="12">
    <location>
        <begin position="3"/>
        <end position="66"/>
    </location>
</feature>
<dbReference type="GO" id="GO:0046872">
    <property type="term" value="F:metal ion binding"/>
    <property type="evidence" value="ECO:0007669"/>
    <property type="project" value="UniProtKB-KW"/>
</dbReference>
<proteinExistence type="inferred from homology"/>
<dbReference type="GO" id="GO:0016531">
    <property type="term" value="F:copper chaperone activity"/>
    <property type="evidence" value="ECO:0007669"/>
    <property type="project" value="TreeGrafter"/>
</dbReference>
<keyword evidence="5" id="KW-0406">Ion transport</keyword>
<dbReference type="AlphaFoldDB" id="A0AA40FF56"/>
<name>A0AA40FF56_9HYME</name>
<comment type="subunit">
    <text evidence="11">Homodimer. Interacts with ATP7B. Interacts with ATP7A. Interacts (via dimer form) with SLC31A1 (via C-terminal domain); this interaction improves ATOX1 stability and controls intracellular Cu(I) levels.</text>
</comment>
<evidence type="ECO:0000256" key="10">
    <source>
        <dbReference type="ARBA" id="ARBA00043201"/>
    </source>
</evidence>
<evidence type="ECO:0000256" key="2">
    <source>
        <dbReference type="ARBA" id="ARBA00022723"/>
    </source>
</evidence>
<dbReference type="GO" id="GO:0005829">
    <property type="term" value="C:cytosol"/>
    <property type="evidence" value="ECO:0007669"/>
    <property type="project" value="TreeGrafter"/>
</dbReference>
<keyword evidence="4" id="KW-0186">Copper</keyword>
<dbReference type="GO" id="GO:0006825">
    <property type="term" value="P:copper ion transport"/>
    <property type="evidence" value="ECO:0007669"/>
    <property type="project" value="UniProtKB-KW"/>
</dbReference>
<sequence length="72" mass="7777">MTSQVHEFSVEMTCEGCANAVTNVLNKKEGIGNVQIDLQGNRVLVTSALPSDEILQVIKKTGKACQFLGIKK</sequence>
<evidence type="ECO:0000256" key="8">
    <source>
        <dbReference type="ARBA" id="ARBA00038171"/>
    </source>
</evidence>
<evidence type="ECO:0000256" key="5">
    <source>
        <dbReference type="ARBA" id="ARBA00023065"/>
    </source>
</evidence>
<dbReference type="PROSITE" id="PS01047">
    <property type="entry name" value="HMA_1"/>
    <property type="match status" value="1"/>
</dbReference>
<dbReference type="PROSITE" id="PS50846">
    <property type="entry name" value="HMA_2"/>
    <property type="match status" value="1"/>
</dbReference>
<gene>
    <name evidence="13" type="ORF">K0M31_015545</name>
</gene>
<keyword evidence="6" id="KW-0143">Chaperone</keyword>
<evidence type="ECO:0000256" key="11">
    <source>
        <dbReference type="ARBA" id="ARBA00046351"/>
    </source>
</evidence>
<dbReference type="PANTHER" id="PTHR46365">
    <property type="entry name" value="COPPER TRANSPORT PROTEIN ATOX1"/>
    <property type="match status" value="1"/>
</dbReference>
<dbReference type="SUPFAM" id="SSF55008">
    <property type="entry name" value="HMA, heavy metal-associated domain"/>
    <property type="match status" value="1"/>
</dbReference>
<comment type="function">
    <text evidence="7">Binds and deliver cytosolic copper to the copper ATPase proteins. May be important in cellular antioxidant defense.</text>
</comment>
<dbReference type="CDD" id="cd00371">
    <property type="entry name" value="HMA"/>
    <property type="match status" value="1"/>
</dbReference>
<evidence type="ECO:0000256" key="1">
    <source>
        <dbReference type="ARBA" id="ARBA00022448"/>
    </source>
</evidence>
<comment type="similarity">
    <text evidence="8">Belongs to the ATX1 family.</text>
</comment>
<evidence type="ECO:0000313" key="13">
    <source>
        <dbReference type="EMBL" id="KAK1117875.1"/>
    </source>
</evidence>
<dbReference type="Gene3D" id="3.30.70.100">
    <property type="match status" value="1"/>
</dbReference>
<reference evidence="13" key="1">
    <citation type="submission" date="2021-10" db="EMBL/GenBank/DDBJ databases">
        <title>Melipona bicolor Genome sequencing and assembly.</title>
        <authorList>
            <person name="Araujo N.S."/>
            <person name="Arias M.C."/>
        </authorList>
    </citation>
    <scope>NUCLEOTIDE SEQUENCE</scope>
    <source>
        <strain evidence="13">USP_2M_L1-L4_2017</strain>
        <tissue evidence="13">Whole body</tissue>
    </source>
</reference>
<dbReference type="InterPro" id="IPR051881">
    <property type="entry name" value="Copper_transport_ATOX1-like"/>
</dbReference>